<evidence type="ECO:0000313" key="3">
    <source>
        <dbReference type="Proteomes" id="UP000017836"/>
    </source>
</evidence>
<gene>
    <name evidence="2" type="ORF">AMTR_s00003p00192120</name>
</gene>
<accession>W1P5R7</accession>
<name>W1P5R7_AMBTC</name>
<proteinExistence type="predicted"/>
<keyword evidence="3" id="KW-1185">Reference proteome</keyword>
<sequence>MPSKAEEEEEEAVRRVRVGEWLQQRERGGRPRVAEERRSSRRRSEAAGWGGGEAKSAWRWLRGLRCHGCCRVEGENVRHSEWGMLGIQSGRVVHSSCLYFMTPLAANGFEEAIPARLSWGLSTCFL</sequence>
<dbReference type="HOGENOM" id="CLU_1984539_0_0_1"/>
<evidence type="ECO:0000313" key="2">
    <source>
        <dbReference type="EMBL" id="ERN03248.1"/>
    </source>
</evidence>
<feature type="region of interest" description="Disordered" evidence="1">
    <location>
        <begin position="24"/>
        <end position="51"/>
    </location>
</feature>
<reference evidence="3" key="1">
    <citation type="journal article" date="2013" name="Science">
        <title>The Amborella genome and the evolution of flowering plants.</title>
        <authorList>
            <consortium name="Amborella Genome Project"/>
        </authorList>
    </citation>
    <scope>NUCLEOTIDE SEQUENCE [LARGE SCALE GENOMIC DNA]</scope>
</reference>
<feature type="compositionally biased region" description="Basic and acidic residues" evidence="1">
    <location>
        <begin position="24"/>
        <end position="45"/>
    </location>
</feature>
<dbReference type="AlphaFoldDB" id="W1P5R7"/>
<protein>
    <submittedName>
        <fullName evidence="2">Uncharacterized protein</fullName>
    </submittedName>
</protein>
<dbReference type="Proteomes" id="UP000017836">
    <property type="component" value="Unassembled WGS sequence"/>
</dbReference>
<organism evidence="2 3">
    <name type="scientific">Amborella trichopoda</name>
    <dbReference type="NCBI Taxonomy" id="13333"/>
    <lineage>
        <taxon>Eukaryota</taxon>
        <taxon>Viridiplantae</taxon>
        <taxon>Streptophyta</taxon>
        <taxon>Embryophyta</taxon>
        <taxon>Tracheophyta</taxon>
        <taxon>Spermatophyta</taxon>
        <taxon>Magnoliopsida</taxon>
        <taxon>Amborellales</taxon>
        <taxon>Amborellaceae</taxon>
        <taxon>Amborella</taxon>
    </lineage>
</organism>
<dbReference type="Gramene" id="ERN03248">
    <property type="protein sequence ID" value="ERN03248"/>
    <property type="gene ID" value="AMTR_s00003p00192120"/>
</dbReference>
<dbReference type="EMBL" id="KI394358">
    <property type="protein sequence ID" value="ERN03248.1"/>
    <property type="molecule type" value="Genomic_DNA"/>
</dbReference>
<evidence type="ECO:0000256" key="1">
    <source>
        <dbReference type="SAM" id="MobiDB-lite"/>
    </source>
</evidence>